<dbReference type="SUPFAM" id="SSF52402">
    <property type="entry name" value="Adenine nucleotide alpha hydrolases-like"/>
    <property type="match status" value="1"/>
</dbReference>
<dbReference type="EMBL" id="JBHSHD010000001">
    <property type="protein sequence ID" value="MFC4818705.1"/>
    <property type="molecule type" value="Genomic_DNA"/>
</dbReference>
<reference evidence="4" key="1">
    <citation type="journal article" date="2019" name="Int. J. Syst. Evol. Microbiol.">
        <title>The Global Catalogue of Microorganisms (GCM) 10K type strain sequencing project: providing services to taxonomists for standard genome sequencing and annotation.</title>
        <authorList>
            <consortium name="The Broad Institute Genomics Platform"/>
            <consortium name="The Broad Institute Genome Sequencing Center for Infectious Disease"/>
            <person name="Wu L."/>
            <person name="Ma J."/>
        </authorList>
    </citation>
    <scope>NUCLEOTIDE SEQUENCE [LARGE SCALE GENOMIC DNA]</scope>
    <source>
        <strain evidence="4">CCUG 30340</strain>
    </source>
</reference>
<dbReference type="RefSeq" id="WP_380018430.1">
    <property type="nucleotide sequence ID" value="NZ_JBHSHD010000001.1"/>
</dbReference>
<name>A0ABV9QQ04_9GAMM</name>
<accession>A0ABV9QQ04</accession>
<dbReference type="Pfam" id="PF00582">
    <property type="entry name" value="Usp"/>
    <property type="match status" value="1"/>
</dbReference>
<evidence type="ECO:0000259" key="2">
    <source>
        <dbReference type="Pfam" id="PF00582"/>
    </source>
</evidence>
<dbReference type="InterPro" id="IPR006015">
    <property type="entry name" value="Universal_stress_UspA"/>
</dbReference>
<feature type="domain" description="UspA" evidence="2">
    <location>
        <begin position="1"/>
        <end position="145"/>
    </location>
</feature>
<evidence type="ECO:0000256" key="1">
    <source>
        <dbReference type="ARBA" id="ARBA00008791"/>
    </source>
</evidence>
<dbReference type="InterPro" id="IPR006016">
    <property type="entry name" value="UspA"/>
</dbReference>
<organism evidence="3 4">
    <name type="scientific">Dokdonella ginsengisoli</name>
    <dbReference type="NCBI Taxonomy" id="363846"/>
    <lineage>
        <taxon>Bacteria</taxon>
        <taxon>Pseudomonadati</taxon>
        <taxon>Pseudomonadota</taxon>
        <taxon>Gammaproteobacteria</taxon>
        <taxon>Lysobacterales</taxon>
        <taxon>Rhodanobacteraceae</taxon>
        <taxon>Dokdonella</taxon>
    </lineage>
</organism>
<evidence type="ECO:0000313" key="3">
    <source>
        <dbReference type="EMBL" id="MFC4818705.1"/>
    </source>
</evidence>
<dbReference type="InterPro" id="IPR014729">
    <property type="entry name" value="Rossmann-like_a/b/a_fold"/>
</dbReference>
<dbReference type="Proteomes" id="UP001595886">
    <property type="component" value="Unassembled WGS sequence"/>
</dbReference>
<gene>
    <name evidence="3" type="ORF">ACFO6Q_00095</name>
</gene>
<dbReference type="Gene3D" id="3.40.50.620">
    <property type="entry name" value="HUPs"/>
    <property type="match status" value="1"/>
</dbReference>
<dbReference type="PANTHER" id="PTHR46268:SF6">
    <property type="entry name" value="UNIVERSAL STRESS PROTEIN UP12"/>
    <property type="match status" value="1"/>
</dbReference>
<proteinExistence type="inferred from homology"/>
<comment type="similarity">
    <text evidence="1">Belongs to the universal stress protein A family.</text>
</comment>
<evidence type="ECO:0000313" key="4">
    <source>
        <dbReference type="Proteomes" id="UP001595886"/>
    </source>
</evidence>
<sequence>MFTHILLPTDGSELSLRAVDIGIELAARYGAQVHAIHVLHPFQGVVQTMHAAPLAIEAEDGSAATRAGQLLAEVQRRAEAAGVACDGKYVSDPRPYVAIVSAARQWHCDLIVMGSHGRSGLARLLAGSETQKVTTNCSVPVLVCH</sequence>
<dbReference type="PRINTS" id="PR01438">
    <property type="entry name" value="UNVRSLSTRESS"/>
</dbReference>
<comment type="caution">
    <text evidence="3">The sequence shown here is derived from an EMBL/GenBank/DDBJ whole genome shotgun (WGS) entry which is preliminary data.</text>
</comment>
<dbReference type="PANTHER" id="PTHR46268">
    <property type="entry name" value="STRESS RESPONSE PROTEIN NHAX"/>
    <property type="match status" value="1"/>
</dbReference>
<keyword evidence="4" id="KW-1185">Reference proteome</keyword>
<protein>
    <submittedName>
        <fullName evidence="3">Universal stress protein</fullName>
    </submittedName>
</protein>
<dbReference type="CDD" id="cd00293">
    <property type="entry name" value="USP-like"/>
    <property type="match status" value="1"/>
</dbReference>